<dbReference type="GO" id="GO:0005524">
    <property type="term" value="F:ATP binding"/>
    <property type="evidence" value="ECO:0007669"/>
    <property type="project" value="InterPro"/>
</dbReference>
<dbReference type="GO" id="GO:0004672">
    <property type="term" value="F:protein kinase activity"/>
    <property type="evidence" value="ECO:0007669"/>
    <property type="project" value="InterPro"/>
</dbReference>
<organism evidence="2 3">
    <name type="scientific">Solanum commersonii</name>
    <name type="common">Commerson's wild potato</name>
    <name type="synonym">Commerson's nightshade</name>
    <dbReference type="NCBI Taxonomy" id="4109"/>
    <lineage>
        <taxon>Eukaryota</taxon>
        <taxon>Viridiplantae</taxon>
        <taxon>Streptophyta</taxon>
        <taxon>Embryophyta</taxon>
        <taxon>Tracheophyta</taxon>
        <taxon>Spermatophyta</taxon>
        <taxon>Magnoliopsida</taxon>
        <taxon>eudicotyledons</taxon>
        <taxon>Gunneridae</taxon>
        <taxon>Pentapetalae</taxon>
        <taxon>asterids</taxon>
        <taxon>lamiids</taxon>
        <taxon>Solanales</taxon>
        <taxon>Solanaceae</taxon>
        <taxon>Solanoideae</taxon>
        <taxon>Solaneae</taxon>
        <taxon>Solanum</taxon>
    </lineage>
</organism>
<evidence type="ECO:0000313" key="2">
    <source>
        <dbReference type="EMBL" id="KAG5589188.1"/>
    </source>
</evidence>
<keyword evidence="3" id="KW-1185">Reference proteome</keyword>
<reference evidence="2 3" key="1">
    <citation type="submission" date="2020-09" db="EMBL/GenBank/DDBJ databases">
        <title>De no assembly of potato wild relative species, Solanum commersonii.</title>
        <authorList>
            <person name="Cho K."/>
        </authorList>
    </citation>
    <scope>NUCLEOTIDE SEQUENCE [LARGE SCALE GENOMIC DNA]</scope>
    <source>
        <strain evidence="2">LZ3.2</strain>
        <tissue evidence="2">Leaf</tissue>
    </source>
</reference>
<dbReference type="Gene3D" id="1.10.510.10">
    <property type="entry name" value="Transferase(Phosphotransferase) domain 1"/>
    <property type="match status" value="2"/>
</dbReference>
<evidence type="ECO:0000259" key="1">
    <source>
        <dbReference type="PROSITE" id="PS50011"/>
    </source>
</evidence>
<dbReference type="Pfam" id="PF07714">
    <property type="entry name" value="PK_Tyr_Ser-Thr"/>
    <property type="match status" value="1"/>
</dbReference>
<name>A0A9J5XPA9_SOLCO</name>
<dbReference type="SUPFAM" id="SSF56112">
    <property type="entry name" value="Protein kinase-like (PK-like)"/>
    <property type="match status" value="2"/>
</dbReference>
<sequence length="182" mass="20145">MHGTCTSQKYMQSVRATKKTDVYSFGVFVLEVVSGKRPTDVSFIDKGVNIAGWLQKINSGIWLIHIVDTESLDAVATQCVSSNPEERPTMQTISEETKRVMFIVSVLEVVSGKRPTDNIAGWRRKINNGIWLIHIVDTESLDALLSVATQCVSSNPEERPTMQTIVQIIDTIVSPCPAIHDS</sequence>
<dbReference type="OrthoDB" id="4062651at2759"/>
<dbReference type="InterPro" id="IPR000719">
    <property type="entry name" value="Prot_kinase_dom"/>
</dbReference>
<evidence type="ECO:0000313" key="3">
    <source>
        <dbReference type="Proteomes" id="UP000824120"/>
    </source>
</evidence>
<dbReference type="Proteomes" id="UP000824120">
    <property type="component" value="Chromosome 8"/>
</dbReference>
<feature type="domain" description="Protein kinase" evidence="1">
    <location>
        <begin position="1"/>
        <end position="103"/>
    </location>
</feature>
<dbReference type="PANTHER" id="PTHR48055">
    <property type="entry name" value="LEUCINE-RICH REPEAT RECEPTOR PROTEIN KINASE EMS1"/>
    <property type="match status" value="1"/>
</dbReference>
<gene>
    <name evidence="2" type="ORF">H5410_039702</name>
</gene>
<dbReference type="PANTHER" id="PTHR48055:SF27">
    <property type="entry name" value="LRR RECEPTOR-LIKE SERINE_THREONINE-PROTEIN KINASE FEI 2"/>
    <property type="match status" value="1"/>
</dbReference>
<dbReference type="InterPro" id="IPR011009">
    <property type="entry name" value="Kinase-like_dom_sf"/>
</dbReference>
<dbReference type="AlphaFoldDB" id="A0A9J5XPA9"/>
<protein>
    <recommendedName>
        <fullName evidence="1">Protein kinase domain-containing protein</fullName>
    </recommendedName>
</protein>
<dbReference type="GO" id="GO:0005886">
    <property type="term" value="C:plasma membrane"/>
    <property type="evidence" value="ECO:0007669"/>
    <property type="project" value="TreeGrafter"/>
</dbReference>
<comment type="caution">
    <text evidence="2">The sequence shown here is derived from an EMBL/GenBank/DDBJ whole genome shotgun (WGS) entry which is preliminary data.</text>
</comment>
<dbReference type="InterPro" id="IPR051564">
    <property type="entry name" value="LRR_receptor-like_kinase"/>
</dbReference>
<dbReference type="PROSITE" id="PS50011">
    <property type="entry name" value="PROTEIN_KINASE_DOM"/>
    <property type="match status" value="1"/>
</dbReference>
<proteinExistence type="predicted"/>
<dbReference type="EMBL" id="JACXVP010000008">
    <property type="protein sequence ID" value="KAG5589188.1"/>
    <property type="molecule type" value="Genomic_DNA"/>
</dbReference>
<dbReference type="InterPro" id="IPR001245">
    <property type="entry name" value="Ser-Thr/Tyr_kinase_cat_dom"/>
</dbReference>
<accession>A0A9J5XPA9</accession>